<dbReference type="Proteomes" id="UP001501116">
    <property type="component" value="Unassembled WGS sequence"/>
</dbReference>
<proteinExistence type="predicted"/>
<evidence type="ECO:0008006" key="4">
    <source>
        <dbReference type="Google" id="ProtNLM"/>
    </source>
</evidence>
<keyword evidence="3" id="KW-1185">Reference proteome</keyword>
<evidence type="ECO:0000313" key="2">
    <source>
        <dbReference type="EMBL" id="GAA1984361.1"/>
    </source>
</evidence>
<comment type="caution">
    <text evidence="2">The sequence shown here is derived from an EMBL/GenBank/DDBJ whole genome shotgun (WGS) entry which is preliminary data.</text>
</comment>
<name>A0ABN2SCN8_9PSEU</name>
<feature type="region of interest" description="Disordered" evidence="1">
    <location>
        <begin position="1"/>
        <end position="26"/>
    </location>
</feature>
<organism evidence="2 3">
    <name type="scientific">Amycolatopsis minnesotensis</name>
    <dbReference type="NCBI Taxonomy" id="337894"/>
    <lineage>
        <taxon>Bacteria</taxon>
        <taxon>Bacillati</taxon>
        <taxon>Actinomycetota</taxon>
        <taxon>Actinomycetes</taxon>
        <taxon>Pseudonocardiales</taxon>
        <taxon>Pseudonocardiaceae</taxon>
        <taxon>Amycolatopsis</taxon>
    </lineage>
</organism>
<protein>
    <recommendedName>
        <fullName evidence="4">Helix-turn-helix domain-containing protein</fullName>
    </recommendedName>
</protein>
<evidence type="ECO:0000256" key="1">
    <source>
        <dbReference type="SAM" id="MobiDB-lite"/>
    </source>
</evidence>
<reference evidence="2 3" key="1">
    <citation type="journal article" date="2019" name="Int. J. Syst. Evol. Microbiol.">
        <title>The Global Catalogue of Microorganisms (GCM) 10K type strain sequencing project: providing services to taxonomists for standard genome sequencing and annotation.</title>
        <authorList>
            <consortium name="The Broad Institute Genomics Platform"/>
            <consortium name="The Broad Institute Genome Sequencing Center for Infectious Disease"/>
            <person name="Wu L."/>
            <person name="Ma J."/>
        </authorList>
    </citation>
    <scope>NUCLEOTIDE SEQUENCE [LARGE SCALE GENOMIC DNA]</scope>
    <source>
        <strain evidence="2 3">JCM 14545</strain>
    </source>
</reference>
<dbReference type="EMBL" id="BAAANN010000040">
    <property type="protein sequence ID" value="GAA1984361.1"/>
    <property type="molecule type" value="Genomic_DNA"/>
</dbReference>
<gene>
    <name evidence="2" type="ORF">GCM10009754_72080</name>
</gene>
<sequence length="88" mass="9900">MDAQLIRFPHQTDTAAPHEDAPYTGPIPTIDPCKTTYTVEQAAYLISLSVDLTREYVEDGTIPAIRTANGWEIPRARFIEWIDNLPEA</sequence>
<dbReference type="NCBIfam" id="TIGR01764">
    <property type="entry name" value="excise"/>
    <property type="match status" value="1"/>
</dbReference>
<accession>A0ABN2SCN8</accession>
<dbReference type="InterPro" id="IPR010093">
    <property type="entry name" value="SinI_DNA-bd"/>
</dbReference>
<dbReference type="RefSeq" id="WP_344429334.1">
    <property type="nucleotide sequence ID" value="NZ_BAAANN010000040.1"/>
</dbReference>
<evidence type="ECO:0000313" key="3">
    <source>
        <dbReference type="Proteomes" id="UP001501116"/>
    </source>
</evidence>